<reference evidence="2" key="1">
    <citation type="journal article" date="2023" name="G3 (Bethesda)">
        <title>Genome assembly and association tests identify interacting loci associated with vigor, precocity, and sex in interspecific pistachio rootstocks.</title>
        <authorList>
            <person name="Palmer W."/>
            <person name="Jacygrad E."/>
            <person name="Sagayaradj S."/>
            <person name="Cavanaugh K."/>
            <person name="Han R."/>
            <person name="Bertier L."/>
            <person name="Beede B."/>
            <person name="Kafkas S."/>
            <person name="Golino D."/>
            <person name="Preece J."/>
            <person name="Michelmore R."/>
        </authorList>
    </citation>
    <scope>NUCLEOTIDE SEQUENCE [LARGE SCALE GENOMIC DNA]</scope>
</reference>
<name>A0ACC0XRT6_9ROSI</name>
<comment type="caution">
    <text evidence="1">The sequence shown here is derived from an EMBL/GenBank/DDBJ whole genome shotgun (WGS) entry which is preliminary data.</text>
</comment>
<keyword evidence="2" id="KW-1185">Reference proteome</keyword>
<dbReference type="EMBL" id="CM047746">
    <property type="protein sequence ID" value="KAJ0021254.1"/>
    <property type="molecule type" value="Genomic_DNA"/>
</dbReference>
<evidence type="ECO:0000313" key="1">
    <source>
        <dbReference type="EMBL" id="KAJ0021254.1"/>
    </source>
</evidence>
<accession>A0ACC0XRT6</accession>
<gene>
    <name evidence="1" type="ORF">Pint_31387</name>
</gene>
<sequence length="119" mass="13057">MASSKGVALALLLFLALVLISVPSTSAEKEKKHKQCSKFGAHIHCGETLMKMALGIKLDKDCQGCCKYLKEVDESEAASCLCKAVLDKHKDKIAYTLNSILKTCEIDCKVPAYYKCPKE</sequence>
<organism evidence="1 2">
    <name type="scientific">Pistacia integerrima</name>
    <dbReference type="NCBI Taxonomy" id="434235"/>
    <lineage>
        <taxon>Eukaryota</taxon>
        <taxon>Viridiplantae</taxon>
        <taxon>Streptophyta</taxon>
        <taxon>Embryophyta</taxon>
        <taxon>Tracheophyta</taxon>
        <taxon>Spermatophyta</taxon>
        <taxon>Magnoliopsida</taxon>
        <taxon>eudicotyledons</taxon>
        <taxon>Gunneridae</taxon>
        <taxon>Pentapetalae</taxon>
        <taxon>rosids</taxon>
        <taxon>malvids</taxon>
        <taxon>Sapindales</taxon>
        <taxon>Anacardiaceae</taxon>
        <taxon>Pistacia</taxon>
    </lineage>
</organism>
<evidence type="ECO:0000313" key="2">
    <source>
        <dbReference type="Proteomes" id="UP001163603"/>
    </source>
</evidence>
<protein>
    <submittedName>
        <fullName evidence="1">Uncharacterized protein</fullName>
    </submittedName>
</protein>
<proteinExistence type="predicted"/>
<dbReference type="Proteomes" id="UP001163603">
    <property type="component" value="Chromosome 11"/>
</dbReference>